<evidence type="ECO:0000313" key="2">
    <source>
        <dbReference type="Proteomes" id="UP000050795"/>
    </source>
</evidence>
<keyword evidence="2" id="KW-1185">Reference proteome</keyword>
<dbReference type="Proteomes" id="UP000050795">
    <property type="component" value="Unassembled WGS sequence"/>
</dbReference>
<sequence>MLRNLTRRLVRVSVRDSFTSKEAVLSNLSTSSQITDENSNSESMNGTHLTWNNSQIRQALSELSNTMATTTMTETTAKTEQSKSQTRWAEILHEFDQPESDSLTNIDNSSRSLLDQSLLISSDTSSRHSSTVDTEKLEETGHTTADSPHIPIEALSKHLDSRLSSMMSELNWSHNELLYKFAQLECKLDQTNKLLVQMKEEHDLLRLTLMARYRIF</sequence>
<dbReference type="WBParaSite" id="TREG1_7260.1">
    <property type="protein sequence ID" value="TREG1_7260.1"/>
    <property type="gene ID" value="TREG1_7260"/>
</dbReference>
<evidence type="ECO:0000256" key="1">
    <source>
        <dbReference type="SAM" id="MobiDB-lite"/>
    </source>
</evidence>
<reference evidence="2" key="1">
    <citation type="submission" date="2022-06" db="EMBL/GenBank/DDBJ databases">
        <authorList>
            <person name="Berger JAMES D."/>
            <person name="Berger JAMES D."/>
        </authorList>
    </citation>
    <scope>NUCLEOTIDE SEQUENCE [LARGE SCALE GENOMIC DNA]</scope>
</reference>
<dbReference type="AlphaFoldDB" id="A0AA85K8F7"/>
<reference evidence="3" key="2">
    <citation type="submission" date="2023-11" db="UniProtKB">
        <authorList>
            <consortium name="WormBaseParasite"/>
        </authorList>
    </citation>
    <scope>IDENTIFICATION</scope>
</reference>
<protein>
    <submittedName>
        <fullName evidence="3">Uncharacterized protein</fullName>
    </submittedName>
</protein>
<name>A0AA85K8F7_TRIRE</name>
<evidence type="ECO:0000313" key="3">
    <source>
        <dbReference type="WBParaSite" id="TREG1_7260.1"/>
    </source>
</evidence>
<feature type="region of interest" description="Disordered" evidence="1">
    <location>
        <begin position="124"/>
        <end position="151"/>
    </location>
</feature>
<proteinExistence type="predicted"/>
<organism evidence="2 3">
    <name type="scientific">Trichobilharzia regenti</name>
    <name type="common">Nasal bird schistosome</name>
    <dbReference type="NCBI Taxonomy" id="157069"/>
    <lineage>
        <taxon>Eukaryota</taxon>
        <taxon>Metazoa</taxon>
        <taxon>Spiralia</taxon>
        <taxon>Lophotrochozoa</taxon>
        <taxon>Platyhelminthes</taxon>
        <taxon>Trematoda</taxon>
        <taxon>Digenea</taxon>
        <taxon>Strigeidida</taxon>
        <taxon>Schistosomatoidea</taxon>
        <taxon>Schistosomatidae</taxon>
        <taxon>Trichobilharzia</taxon>
    </lineage>
</organism>
<accession>A0AA85K8F7</accession>